<dbReference type="EMBL" id="JBDPZC010000012">
    <property type="protein sequence ID" value="MEO3715253.1"/>
    <property type="molecule type" value="Genomic_DNA"/>
</dbReference>
<keyword evidence="2" id="KW-0732">Signal</keyword>
<feature type="chain" id="PRO_5047339519" description="DUF2946 domain-containing protein" evidence="2">
    <location>
        <begin position="21"/>
        <end position="117"/>
    </location>
</feature>
<comment type="caution">
    <text evidence="3">The sequence shown here is derived from an EMBL/GenBank/DDBJ whole genome shotgun (WGS) entry which is preliminary data.</text>
</comment>
<proteinExistence type="predicted"/>
<evidence type="ECO:0000313" key="4">
    <source>
        <dbReference type="Proteomes" id="UP001462640"/>
    </source>
</evidence>
<dbReference type="Proteomes" id="UP001462640">
    <property type="component" value="Unassembled WGS sequence"/>
</dbReference>
<evidence type="ECO:0008006" key="5">
    <source>
        <dbReference type="Google" id="ProtNLM"/>
    </source>
</evidence>
<feature type="signal peptide" evidence="2">
    <location>
        <begin position="1"/>
        <end position="20"/>
    </location>
</feature>
<name>A0ABV0GJL1_9BURK</name>
<evidence type="ECO:0000256" key="1">
    <source>
        <dbReference type="SAM" id="MobiDB-lite"/>
    </source>
</evidence>
<gene>
    <name evidence="3" type="ORF">ABDJ40_20995</name>
</gene>
<keyword evidence="4" id="KW-1185">Reference proteome</keyword>
<reference evidence="3 4" key="1">
    <citation type="submission" date="2024-05" db="EMBL/GenBank/DDBJ databases">
        <title>Roseateles sp. 2.12 16S ribosomal RNA gene Genome sequencing and assembly.</title>
        <authorList>
            <person name="Woo H."/>
        </authorList>
    </citation>
    <scope>NUCLEOTIDE SEQUENCE [LARGE SCALE GENOMIC DNA]</scope>
    <source>
        <strain evidence="3 4">2.12</strain>
    </source>
</reference>
<feature type="compositionally biased region" description="Low complexity" evidence="1">
    <location>
        <begin position="86"/>
        <end position="97"/>
    </location>
</feature>
<protein>
    <recommendedName>
        <fullName evidence="5">DUF2946 domain-containing protein</fullName>
    </recommendedName>
</protein>
<accession>A0ABV0GJL1</accession>
<evidence type="ECO:0000256" key="2">
    <source>
        <dbReference type="SAM" id="SignalP"/>
    </source>
</evidence>
<feature type="region of interest" description="Disordered" evidence="1">
    <location>
        <begin position="86"/>
        <end position="117"/>
    </location>
</feature>
<dbReference type="RefSeq" id="WP_347612585.1">
    <property type="nucleotide sequence ID" value="NZ_JBDPZC010000012.1"/>
</dbReference>
<evidence type="ECO:0000313" key="3">
    <source>
        <dbReference type="EMBL" id="MEO3715253.1"/>
    </source>
</evidence>
<organism evidence="3 4">
    <name type="scientific">Roseateles flavus</name>
    <dbReference type="NCBI Taxonomy" id="3149041"/>
    <lineage>
        <taxon>Bacteria</taxon>
        <taxon>Pseudomonadati</taxon>
        <taxon>Pseudomonadota</taxon>
        <taxon>Betaproteobacteria</taxon>
        <taxon>Burkholderiales</taxon>
        <taxon>Sphaerotilaceae</taxon>
        <taxon>Roseateles</taxon>
    </lineage>
</organism>
<sequence>MRRFFVLVLTLMVAVQLSWAGASLCCVGELAGKQGPADEGPVAMQLMGDTAHAGSPGEASHACELGHCHCHHAGCATPALALAQPATAPAALPTPATAERHKSHIPSGLERPDWLRA</sequence>